<feature type="chain" id="PRO_5001511271" evidence="2">
    <location>
        <begin position="21"/>
        <end position="142"/>
    </location>
</feature>
<dbReference type="Proteomes" id="UP000023758">
    <property type="component" value="Unassembled WGS sequence"/>
</dbReference>
<evidence type="ECO:0000256" key="2">
    <source>
        <dbReference type="SAM" id="SignalP"/>
    </source>
</evidence>
<protein>
    <submittedName>
        <fullName evidence="3">Uncharacterized protein</fullName>
    </submittedName>
</protein>
<keyword evidence="1" id="KW-1133">Transmembrane helix</keyword>
<dbReference type="EMBL" id="KK207805">
    <property type="protein sequence ID" value="EZF53722.1"/>
    <property type="molecule type" value="Genomic_DNA"/>
</dbReference>
<evidence type="ECO:0000256" key="1">
    <source>
        <dbReference type="SAM" id="Phobius"/>
    </source>
</evidence>
<name>A0A022W5V7_TRIRU</name>
<evidence type="ECO:0000313" key="3">
    <source>
        <dbReference type="EMBL" id="EZF53722.1"/>
    </source>
</evidence>
<proteinExistence type="predicted"/>
<accession>A0A022W5V7</accession>
<reference evidence="3" key="1">
    <citation type="submission" date="2014-02" db="EMBL/GenBank/DDBJ databases">
        <title>The Genome Sequence of Trichophyton rubrum (morphotype fischeri) CBS 288.86.</title>
        <authorList>
            <consortium name="The Broad Institute Genomics Platform"/>
            <person name="Cuomo C.A."/>
            <person name="White T.C."/>
            <person name="Graser Y."/>
            <person name="Martinez-Rossi N."/>
            <person name="Heitman J."/>
            <person name="Young S.K."/>
            <person name="Zeng Q."/>
            <person name="Gargeya S."/>
            <person name="Abouelleil A."/>
            <person name="Alvarado L."/>
            <person name="Chapman S.B."/>
            <person name="Gainer-Dewar J."/>
            <person name="Goldberg J."/>
            <person name="Griggs A."/>
            <person name="Gujja S."/>
            <person name="Hansen M."/>
            <person name="Howarth C."/>
            <person name="Imamovic A."/>
            <person name="Larimer J."/>
            <person name="Martinez D."/>
            <person name="Murphy C."/>
            <person name="Pearson M.D."/>
            <person name="Persinoti G."/>
            <person name="Poon T."/>
            <person name="Priest M."/>
            <person name="Roberts A.D."/>
            <person name="Saif S."/>
            <person name="Shea T.D."/>
            <person name="Sykes S.N."/>
            <person name="Wortman J."/>
            <person name="Nusbaum C."/>
            <person name="Birren B."/>
        </authorList>
    </citation>
    <scope>NUCLEOTIDE SEQUENCE [LARGE SCALE GENOMIC DNA]</scope>
    <source>
        <strain evidence="3">CBS 288.86</strain>
    </source>
</reference>
<gene>
    <name evidence="3" type="ORF">H103_03386</name>
</gene>
<organism evidence="3">
    <name type="scientific">Trichophyton rubrum CBS 288.86</name>
    <dbReference type="NCBI Taxonomy" id="1215330"/>
    <lineage>
        <taxon>Eukaryota</taxon>
        <taxon>Fungi</taxon>
        <taxon>Dikarya</taxon>
        <taxon>Ascomycota</taxon>
        <taxon>Pezizomycotina</taxon>
        <taxon>Eurotiomycetes</taxon>
        <taxon>Eurotiomycetidae</taxon>
        <taxon>Onygenales</taxon>
        <taxon>Arthrodermataceae</taxon>
        <taxon>Trichophyton</taxon>
    </lineage>
</organism>
<dbReference type="HOGENOM" id="CLU_151459_0_0_1"/>
<dbReference type="AlphaFoldDB" id="A0A022W5V7"/>
<sequence>MKASLFILSVLSIFACYAAADCCYTSRDNVRMFRGPYSPFKFLFSLVFKYRCAKMESQGNHTAESEIATSLAVIVKEDVASLTGITKAAQRWAVWWLPPGVCEQLIIFCVILVLYLRDLIWNSLQGPWSCFGIVSLGVVGFC</sequence>
<feature type="transmembrane region" description="Helical" evidence="1">
    <location>
        <begin position="93"/>
        <end position="116"/>
    </location>
</feature>
<keyword evidence="1" id="KW-0472">Membrane</keyword>
<keyword evidence="1" id="KW-0812">Transmembrane</keyword>
<feature type="signal peptide" evidence="2">
    <location>
        <begin position="1"/>
        <end position="20"/>
    </location>
</feature>
<dbReference type="PROSITE" id="PS51257">
    <property type="entry name" value="PROKAR_LIPOPROTEIN"/>
    <property type="match status" value="1"/>
</dbReference>
<keyword evidence="2" id="KW-0732">Signal</keyword>